<accession>A0A2K9D9U4</accession>
<protein>
    <submittedName>
        <fullName evidence="1">Uncharacterized protein</fullName>
    </submittedName>
</protein>
<sequence length="85" mass="8600">MTAHLIAAGPAQLSGLAAQADTQTLITVHDSANVDDPGPLMLVAHVPAGESSVSIYSTPTQLTRGAVVVCSSPVRVSATLTYDLA</sequence>
<evidence type="ECO:0000313" key="1">
    <source>
        <dbReference type="EMBL" id="AUG30365.1"/>
    </source>
</evidence>
<reference evidence="1 2" key="1">
    <citation type="submission" date="2017-12" db="EMBL/GenBank/DDBJ databases">
        <title>Isolation and characterization of estrogens degradatiion strain Microbacterium hominis SJTG1.</title>
        <authorList>
            <person name="Xiong W."/>
            <person name="Yin C."/>
            <person name="Zheng D."/>
            <person name="Liang R."/>
        </authorList>
    </citation>
    <scope>NUCLEOTIDE SEQUENCE [LARGE SCALE GENOMIC DNA]</scope>
    <source>
        <strain evidence="1 2">SJTG1</strain>
    </source>
</reference>
<organism evidence="1 2">
    <name type="scientific">Microbacterium hominis</name>
    <dbReference type="NCBI Taxonomy" id="162426"/>
    <lineage>
        <taxon>Bacteria</taxon>
        <taxon>Bacillati</taxon>
        <taxon>Actinomycetota</taxon>
        <taxon>Actinomycetes</taxon>
        <taxon>Micrococcales</taxon>
        <taxon>Microbacteriaceae</taxon>
        <taxon>Microbacterium</taxon>
    </lineage>
</organism>
<evidence type="ECO:0000313" key="2">
    <source>
        <dbReference type="Proteomes" id="UP000233276"/>
    </source>
</evidence>
<gene>
    <name evidence="1" type="ORF">CXR34_13515</name>
</gene>
<dbReference type="KEGG" id="mhos:CXR34_13515"/>
<dbReference type="AlphaFoldDB" id="A0A2K9D9U4"/>
<dbReference type="Proteomes" id="UP000233276">
    <property type="component" value="Chromosome"/>
</dbReference>
<dbReference type="EMBL" id="CP025299">
    <property type="protein sequence ID" value="AUG30365.1"/>
    <property type="molecule type" value="Genomic_DNA"/>
</dbReference>
<proteinExistence type="predicted"/>
<name>A0A2K9D9U4_9MICO</name>